<accession>A0A385SSF3</accession>
<dbReference type="InterPro" id="IPR006015">
    <property type="entry name" value="Universal_stress_UspA"/>
</dbReference>
<sequence length="269" mass="29522">MKTIVAPVDFSDVSTNALAFAAEMAKRASAHLQMVHVIAQDEDEAEAKSKLEAVALGLQKSFGSSLHCGSSVGQGSLVDALQEITDVQQPDVIVMGTKGASGLKRILIGSNTVNVIAKTKLPVLVIPEVARFENFMMKGKNRIVLATDLDALEDEDSLLILKEIALLIIEPKVRVVSVRPKNTDLDYLKRMERSALLSIFNPEIESDRATVFSRDVMAGINFYLNEHRDTGLIAMIARDSGHLIQKHYTREMASHTHLPLLVLHDVKTT</sequence>
<name>A0A385SSF3_9BACT</name>
<dbReference type="OrthoDB" id="9788959at2"/>
<keyword evidence="4" id="KW-1185">Reference proteome</keyword>
<dbReference type="EMBL" id="CP032382">
    <property type="protein sequence ID" value="AYB33794.1"/>
    <property type="molecule type" value="Genomic_DNA"/>
</dbReference>
<protein>
    <submittedName>
        <fullName evidence="3">Universal stress protein</fullName>
    </submittedName>
</protein>
<dbReference type="SUPFAM" id="SSF52402">
    <property type="entry name" value="Adenine nucleotide alpha hydrolases-like"/>
    <property type="match status" value="1"/>
</dbReference>
<evidence type="ECO:0000256" key="1">
    <source>
        <dbReference type="ARBA" id="ARBA00008791"/>
    </source>
</evidence>
<dbReference type="Pfam" id="PF00582">
    <property type="entry name" value="Usp"/>
    <property type="match status" value="1"/>
</dbReference>
<evidence type="ECO:0000259" key="2">
    <source>
        <dbReference type="Pfam" id="PF00582"/>
    </source>
</evidence>
<dbReference type="PANTHER" id="PTHR46268">
    <property type="entry name" value="STRESS RESPONSE PROTEIN NHAX"/>
    <property type="match status" value="1"/>
</dbReference>
<dbReference type="Gene3D" id="3.40.50.12370">
    <property type="match status" value="1"/>
</dbReference>
<dbReference type="InterPro" id="IPR006016">
    <property type="entry name" value="UspA"/>
</dbReference>
<dbReference type="KEGG" id="chk:D4L85_25860"/>
<dbReference type="CDD" id="cd00293">
    <property type="entry name" value="USP-like"/>
    <property type="match status" value="1"/>
</dbReference>
<dbReference type="Proteomes" id="UP000266183">
    <property type="component" value="Chromosome"/>
</dbReference>
<dbReference type="PANTHER" id="PTHR46268:SF6">
    <property type="entry name" value="UNIVERSAL STRESS PROTEIN UP12"/>
    <property type="match status" value="1"/>
</dbReference>
<dbReference type="PRINTS" id="PR01438">
    <property type="entry name" value="UNVRSLSTRESS"/>
</dbReference>
<feature type="domain" description="UspA" evidence="2">
    <location>
        <begin position="1"/>
        <end position="127"/>
    </location>
</feature>
<dbReference type="RefSeq" id="WP_119757023.1">
    <property type="nucleotide sequence ID" value="NZ_CP032382.1"/>
</dbReference>
<proteinExistence type="inferred from homology"/>
<reference evidence="4" key="1">
    <citation type="submission" date="2018-09" db="EMBL/GenBank/DDBJ databases">
        <title>Chryseolinea sp. KIS68-18 isolated from soil.</title>
        <authorList>
            <person name="Weon H.-Y."/>
            <person name="Kwon S.-W."/>
            <person name="Lee S.A."/>
        </authorList>
    </citation>
    <scope>NUCLEOTIDE SEQUENCE [LARGE SCALE GENOMIC DNA]</scope>
    <source>
        <strain evidence="4">KIS68-18</strain>
    </source>
</reference>
<evidence type="ECO:0000313" key="4">
    <source>
        <dbReference type="Proteomes" id="UP000266183"/>
    </source>
</evidence>
<evidence type="ECO:0000313" key="3">
    <source>
        <dbReference type="EMBL" id="AYB33794.1"/>
    </source>
</evidence>
<dbReference type="AlphaFoldDB" id="A0A385SSF3"/>
<gene>
    <name evidence="3" type="ORF">D4L85_25860</name>
</gene>
<comment type="similarity">
    <text evidence="1">Belongs to the universal stress protein A family.</text>
</comment>
<organism evidence="3 4">
    <name type="scientific">Chryseolinea soli</name>
    <dbReference type="NCBI Taxonomy" id="2321403"/>
    <lineage>
        <taxon>Bacteria</taxon>
        <taxon>Pseudomonadati</taxon>
        <taxon>Bacteroidota</taxon>
        <taxon>Cytophagia</taxon>
        <taxon>Cytophagales</taxon>
        <taxon>Fulvivirgaceae</taxon>
        <taxon>Chryseolinea</taxon>
    </lineage>
</organism>